<dbReference type="PANTHER" id="PTHR12428">
    <property type="entry name" value="OXA1"/>
    <property type="match status" value="1"/>
</dbReference>
<evidence type="ECO:0000256" key="2">
    <source>
        <dbReference type="ARBA" id="ARBA00010527"/>
    </source>
</evidence>
<dbReference type="InterPro" id="IPR001708">
    <property type="entry name" value="YidC/ALB3/OXA1/COX18"/>
</dbReference>
<dbReference type="RefSeq" id="WP_345972049.1">
    <property type="nucleotide sequence ID" value="NZ_CP147920.1"/>
</dbReference>
<dbReference type="InterPro" id="IPR019998">
    <property type="entry name" value="Membr_insert_YidC"/>
</dbReference>
<sequence length="539" mass="60665">MFEKMSPNQRLILAVVLSFVFFIVYTAIFPPEMPESAEQNVTLKERVGTEATTPAVTDNGVGHTVAVSEKVANPDATKLVTVESSEFTLKIDTLGRIVSKVLKDKKYYVDDKPTELIAQEGAQPLFIRFADEAINAEALKVPYRADASSLTLDAAGTKSVTLTQTLSQVTVTKTLTFYADGHYDIKVSLSKPMRYFLYVGQHAEHKGQMMMAVHGVMGYTADGVSNIFEDGDVEGRTALRDVKLLSAFDQYFASIFYGLDPEVIVNIDRDRSDNPIAYLEATDSLSFNGFIGPKDYRLLESINPVLVNAIEYGWFTWAAKPLFGFLLWLHGFFGNWGWAIVALVVVIRLVLYPLTYKGMISMQKMKDLAPKMKELREKYKGDPQRMNAAVMELYKKNGANPMGGCLPLLLQIPVFFAIYRVLLNAVELQGAPWMFWIGDLSRMDPTYILPILMGASMYFQQKMTPNNFTDPMQEKIFKYLPVVFTFFFVTFPSGLVLYWLTNNLLSIAQQYMVNKQYAKIKAARHEAHLAQKEHNGGEA</sequence>
<evidence type="ECO:0000313" key="16">
    <source>
        <dbReference type="EMBL" id="XAU14293.1"/>
    </source>
</evidence>
<evidence type="ECO:0000256" key="8">
    <source>
        <dbReference type="ARBA" id="ARBA00022989"/>
    </source>
</evidence>
<keyword evidence="7 13" id="KW-0653">Protein transport</keyword>
<evidence type="ECO:0000313" key="17">
    <source>
        <dbReference type="Proteomes" id="UP001447842"/>
    </source>
</evidence>
<keyword evidence="5 13" id="KW-1003">Cell membrane</keyword>
<gene>
    <name evidence="13 16" type="primary">yidC</name>
    <name evidence="16" type="ORF">WCY31_08485</name>
</gene>
<dbReference type="Pfam" id="PF02096">
    <property type="entry name" value="60KD_IMP"/>
    <property type="match status" value="1"/>
</dbReference>
<dbReference type="InterPro" id="IPR047196">
    <property type="entry name" value="YidC_ALB_C"/>
</dbReference>
<feature type="transmembrane region" description="Helical" evidence="13">
    <location>
        <begin position="336"/>
        <end position="356"/>
    </location>
</feature>
<proteinExistence type="inferred from homology"/>
<comment type="subunit">
    <text evidence="13">Interacts with the Sec translocase complex via SecD. Specifically interacts with transmembrane segments of nascent integral membrane proteins during membrane integration.</text>
</comment>
<dbReference type="HAMAP" id="MF_01810">
    <property type="entry name" value="YidC_type1"/>
    <property type="match status" value="1"/>
</dbReference>
<feature type="transmembrane region" description="Helical" evidence="13">
    <location>
        <begin position="442"/>
        <end position="459"/>
    </location>
</feature>
<evidence type="ECO:0000256" key="5">
    <source>
        <dbReference type="ARBA" id="ARBA00022475"/>
    </source>
</evidence>
<dbReference type="CDD" id="cd19960">
    <property type="entry name" value="YidC_peri"/>
    <property type="match status" value="1"/>
</dbReference>
<evidence type="ECO:0000256" key="6">
    <source>
        <dbReference type="ARBA" id="ARBA00022692"/>
    </source>
</evidence>
<keyword evidence="9 13" id="KW-0472">Membrane</keyword>
<comment type="subcellular location">
    <subcellularLocation>
        <location evidence="1">Cell inner membrane</location>
        <topology evidence="1">Multi-pass membrane protein</topology>
    </subcellularLocation>
    <subcellularLocation>
        <location evidence="13">Cell membrane</location>
        <topology evidence="13">Multi-pass membrane protein</topology>
    </subcellularLocation>
</comment>
<comment type="function">
    <text evidence="13">Required for the insertion and/or proper folding and/or complex formation of integral membrane proteins into the membrane. Involved in integration of membrane proteins that insert both dependently and independently of the Sec translocase complex, as well as at least some lipoproteins. Aids folding of multispanning membrane proteins.</text>
</comment>
<dbReference type="Gene3D" id="2.70.98.90">
    <property type="match status" value="1"/>
</dbReference>
<feature type="transmembrane region" description="Helical" evidence="13">
    <location>
        <begin position="479"/>
        <end position="500"/>
    </location>
</feature>
<dbReference type="NCBIfam" id="NF002357">
    <property type="entry name" value="PRK01318.2-4"/>
    <property type="match status" value="1"/>
</dbReference>
<evidence type="ECO:0000256" key="3">
    <source>
        <dbReference type="ARBA" id="ARBA00015325"/>
    </source>
</evidence>
<dbReference type="InterPro" id="IPR028053">
    <property type="entry name" value="Membr_insert_YidC_N"/>
</dbReference>
<dbReference type="Proteomes" id="UP001447842">
    <property type="component" value="Chromosome"/>
</dbReference>
<reference evidence="16 17" key="1">
    <citation type="submission" date="2024-03" db="EMBL/GenBank/DDBJ databases">
        <title>Sulfurimonas sp. HSL3-1.</title>
        <authorList>
            <person name="Wang S."/>
        </authorList>
    </citation>
    <scope>NUCLEOTIDE SEQUENCE [LARGE SCALE GENOMIC DNA]</scope>
    <source>
        <strain evidence="16 17">HSL3-1</strain>
    </source>
</reference>
<dbReference type="PRINTS" id="PR01900">
    <property type="entry name" value="YIDCPROTEIN"/>
</dbReference>
<dbReference type="PANTHER" id="PTHR12428:SF65">
    <property type="entry name" value="CYTOCHROME C OXIDASE ASSEMBLY PROTEIN COX18, MITOCHONDRIAL"/>
    <property type="match status" value="1"/>
</dbReference>
<evidence type="ECO:0000259" key="15">
    <source>
        <dbReference type="Pfam" id="PF14849"/>
    </source>
</evidence>
<evidence type="ECO:0000256" key="12">
    <source>
        <dbReference type="ARBA" id="ARBA00033342"/>
    </source>
</evidence>
<evidence type="ECO:0000259" key="14">
    <source>
        <dbReference type="Pfam" id="PF02096"/>
    </source>
</evidence>
<evidence type="ECO:0000256" key="11">
    <source>
        <dbReference type="ARBA" id="ARBA00033245"/>
    </source>
</evidence>
<dbReference type="EMBL" id="CP147920">
    <property type="protein sequence ID" value="XAU14293.1"/>
    <property type="molecule type" value="Genomic_DNA"/>
</dbReference>
<dbReference type="InterPro" id="IPR028055">
    <property type="entry name" value="YidC/Oxa/ALB_C"/>
</dbReference>
<evidence type="ECO:0000256" key="7">
    <source>
        <dbReference type="ARBA" id="ARBA00022927"/>
    </source>
</evidence>
<keyword evidence="10 13" id="KW-0143">Chaperone</keyword>
<keyword evidence="6 13" id="KW-0812">Transmembrane</keyword>
<feature type="domain" description="Membrane insertase YidC N-terminal" evidence="15">
    <location>
        <begin position="80"/>
        <end position="323"/>
    </location>
</feature>
<evidence type="ECO:0000256" key="4">
    <source>
        <dbReference type="ARBA" id="ARBA00022448"/>
    </source>
</evidence>
<dbReference type="NCBIfam" id="TIGR03592">
    <property type="entry name" value="yidC_oxa1_cterm"/>
    <property type="match status" value="1"/>
</dbReference>
<feature type="transmembrane region" description="Helical" evidence="13">
    <location>
        <begin position="404"/>
        <end position="422"/>
    </location>
</feature>
<dbReference type="NCBIfam" id="TIGR03593">
    <property type="entry name" value="yidC_nterm"/>
    <property type="match status" value="1"/>
</dbReference>
<evidence type="ECO:0000256" key="13">
    <source>
        <dbReference type="HAMAP-Rule" id="MF_01810"/>
    </source>
</evidence>
<protein>
    <recommendedName>
        <fullName evidence="3 13">Membrane protein insertase YidC</fullName>
    </recommendedName>
    <alternativeName>
        <fullName evidence="12 13">Foldase YidC</fullName>
    </alternativeName>
    <alternativeName>
        <fullName evidence="11 13">Membrane integrase YidC</fullName>
    </alternativeName>
    <alternativeName>
        <fullName evidence="13">Membrane protein YidC</fullName>
    </alternativeName>
</protein>
<dbReference type="CDD" id="cd20070">
    <property type="entry name" value="5TM_YidC_Alb3"/>
    <property type="match status" value="1"/>
</dbReference>
<accession>A0ABZ3H860</accession>
<name>A0ABZ3H860_9BACT</name>
<dbReference type="PRINTS" id="PR00701">
    <property type="entry name" value="60KDINNERMP"/>
</dbReference>
<evidence type="ECO:0000256" key="9">
    <source>
        <dbReference type="ARBA" id="ARBA00023136"/>
    </source>
</evidence>
<dbReference type="Pfam" id="PF14849">
    <property type="entry name" value="YidC_periplas"/>
    <property type="match status" value="1"/>
</dbReference>
<organism evidence="16 17">
    <name type="scientific">Sulfurimonas diazotrophicus</name>
    <dbReference type="NCBI Taxonomy" id="3131939"/>
    <lineage>
        <taxon>Bacteria</taxon>
        <taxon>Pseudomonadati</taxon>
        <taxon>Campylobacterota</taxon>
        <taxon>Epsilonproteobacteria</taxon>
        <taxon>Campylobacterales</taxon>
        <taxon>Sulfurimonadaceae</taxon>
        <taxon>Sulfurimonas</taxon>
    </lineage>
</organism>
<keyword evidence="8 13" id="KW-1133">Transmembrane helix</keyword>
<keyword evidence="4 13" id="KW-0813">Transport</keyword>
<evidence type="ECO:0000256" key="1">
    <source>
        <dbReference type="ARBA" id="ARBA00004429"/>
    </source>
</evidence>
<evidence type="ECO:0000256" key="10">
    <source>
        <dbReference type="ARBA" id="ARBA00023186"/>
    </source>
</evidence>
<dbReference type="InterPro" id="IPR038221">
    <property type="entry name" value="YidC_periplasmic_sf"/>
</dbReference>
<feature type="domain" description="Membrane insertase YidC/Oxa/ALB C-terminal" evidence="14">
    <location>
        <begin position="336"/>
        <end position="515"/>
    </location>
</feature>
<keyword evidence="17" id="KW-1185">Reference proteome</keyword>
<comment type="similarity">
    <text evidence="2 13">Belongs to the OXA1/ALB3/YidC family. Type 1 subfamily.</text>
</comment>